<reference evidence="2" key="1">
    <citation type="journal article" date="2022" name="Mol. Ecol. Resour.">
        <title>The genomes of chicory, endive, great burdock and yacon provide insights into Asteraceae palaeo-polyploidization history and plant inulin production.</title>
        <authorList>
            <person name="Fan W."/>
            <person name="Wang S."/>
            <person name="Wang H."/>
            <person name="Wang A."/>
            <person name="Jiang F."/>
            <person name="Liu H."/>
            <person name="Zhao H."/>
            <person name="Xu D."/>
            <person name="Zhang Y."/>
        </authorList>
    </citation>
    <scope>NUCLEOTIDE SEQUENCE [LARGE SCALE GENOMIC DNA]</scope>
    <source>
        <strain evidence="2">cv. Niubang</strain>
    </source>
</reference>
<sequence length="144" mass="16515">MLKKEEEILSAVKEKQEKVVLDVRANIVEDWHRNVVARARYTKSAPPITCATFCSRRIGRPHHKTCTTYRARVLVTISKKTMVVQFCVFQVQIIILEQVNSSARPALLRTAAAQLGKYIESIGLHVELLHQFESSNFPTQRERI</sequence>
<evidence type="ECO:0000313" key="2">
    <source>
        <dbReference type="Proteomes" id="UP001055879"/>
    </source>
</evidence>
<name>A0ACB9FJW2_ARCLA</name>
<protein>
    <submittedName>
        <fullName evidence="1">Uncharacterized protein</fullName>
    </submittedName>
</protein>
<reference evidence="1 2" key="2">
    <citation type="journal article" date="2022" name="Mol. Ecol. Resour.">
        <title>The genomes of chicory, endive, great burdock and yacon provide insights into Asteraceae paleo-polyploidization history and plant inulin production.</title>
        <authorList>
            <person name="Fan W."/>
            <person name="Wang S."/>
            <person name="Wang H."/>
            <person name="Wang A."/>
            <person name="Jiang F."/>
            <person name="Liu H."/>
            <person name="Zhao H."/>
            <person name="Xu D."/>
            <person name="Zhang Y."/>
        </authorList>
    </citation>
    <scope>NUCLEOTIDE SEQUENCE [LARGE SCALE GENOMIC DNA]</scope>
    <source>
        <strain evidence="2">cv. Niubang</strain>
    </source>
</reference>
<dbReference type="Proteomes" id="UP001055879">
    <property type="component" value="Linkage Group LG01"/>
</dbReference>
<comment type="caution">
    <text evidence="1">The sequence shown here is derived from an EMBL/GenBank/DDBJ whole genome shotgun (WGS) entry which is preliminary data.</text>
</comment>
<gene>
    <name evidence="1" type="ORF">L6452_02616</name>
</gene>
<keyword evidence="2" id="KW-1185">Reference proteome</keyword>
<dbReference type="EMBL" id="CM042047">
    <property type="protein sequence ID" value="KAI3771452.1"/>
    <property type="molecule type" value="Genomic_DNA"/>
</dbReference>
<evidence type="ECO:0000313" key="1">
    <source>
        <dbReference type="EMBL" id="KAI3771452.1"/>
    </source>
</evidence>
<proteinExistence type="predicted"/>
<organism evidence="1 2">
    <name type="scientific">Arctium lappa</name>
    <name type="common">Greater burdock</name>
    <name type="synonym">Lappa major</name>
    <dbReference type="NCBI Taxonomy" id="4217"/>
    <lineage>
        <taxon>Eukaryota</taxon>
        <taxon>Viridiplantae</taxon>
        <taxon>Streptophyta</taxon>
        <taxon>Embryophyta</taxon>
        <taxon>Tracheophyta</taxon>
        <taxon>Spermatophyta</taxon>
        <taxon>Magnoliopsida</taxon>
        <taxon>eudicotyledons</taxon>
        <taxon>Gunneridae</taxon>
        <taxon>Pentapetalae</taxon>
        <taxon>asterids</taxon>
        <taxon>campanulids</taxon>
        <taxon>Asterales</taxon>
        <taxon>Asteraceae</taxon>
        <taxon>Carduoideae</taxon>
        <taxon>Cardueae</taxon>
        <taxon>Arctiinae</taxon>
        <taxon>Arctium</taxon>
    </lineage>
</organism>
<accession>A0ACB9FJW2</accession>